<dbReference type="STRING" id="1844006.PhaeoP97_00147"/>
<dbReference type="InterPro" id="IPR017850">
    <property type="entry name" value="Alkaline_phosphatase_core_sf"/>
</dbReference>
<evidence type="ECO:0000256" key="1">
    <source>
        <dbReference type="ARBA" id="ARBA00022723"/>
    </source>
</evidence>
<dbReference type="RefSeq" id="WP_072503439.1">
    <property type="nucleotide sequence ID" value="NZ_CP016364.1"/>
</dbReference>
<evidence type="ECO:0000256" key="3">
    <source>
        <dbReference type="SAM" id="MobiDB-lite"/>
    </source>
</evidence>
<dbReference type="Gene3D" id="3.40.720.10">
    <property type="entry name" value="Alkaline Phosphatase, subunit A"/>
    <property type="match status" value="1"/>
</dbReference>
<dbReference type="InterPro" id="IPR000917">
    <property type="entry name" value="Sulfatase_N"/>
</dbReference>
<dbReference type="GO" id="GO:0008484">
    <property type="term" value="F:sulfuric ester hydrolase activity"/>
    <property type="evidence" value="ECO:0007669"/>
    <property type="project" value="TreeGrafter"/>
</dbReference>
<keyword evidence="1" id="KW-0479">Metal-binding</keyword>
<feature type="domain" description="Sulfatase N-terminal" evidence="4">
    <location>
        <begin position="25"/>
        <end position="396"/>
    </location>
</feature>
<dbReference type="OrthoDB" id="9795675at2"/>
<dbReference type="GO" id="GO:0005737">
    <property type="term" value="C:cytoplasm"/>
    <property type="evidence" value="ECO:0007669"/>
    <property type="project" value="TreeGrafter"/>
</dbReference>
<accession>A0A1L3I0F4</accession>
<dbReference type="Gene3D" id="6.10.250.3360">
    <property type="match status" value="1"/>
</dbReference>
<keyword evidence="2" id="KW-0378">Hydrolase</keyword>
<dbReference type="PANTHER" id="PTHR45953:SF1">
    <property type="entry name" value="IDURONATE 2-SULFATASE"/>
    <property type="match status" value="1"/>
</dbReference>
<proteinExistence type="predicted"/>
<dbReference type="SUPFAM" id="SSF53649">
    <property type="entry name" value="Alkaline phosphatase-like"/>
    <property type="match status" value="1"/>
</dbReference>
<feature type="region of interest" description="Disordered" evidence="3">
    <location>
        <begin position="1"/>
        <end position="23"/>
    </location>
</feature>
<gene>
    <name evidence="5" type="ORF">PhaeoP97_00147</name>
</gene>
<sequence>MRQPPPLPSVHPSSPTTNKPSDGQRNVLFILIDQMRADCLFGALAEHVELPNLRALMADAVSFRRNYTVVNPCGPSRASILTGQYAMNHRSVRNGTPLRHDTPNLATEMRKAGYLPMLFGYTDTSHDPRVYNPNDPAMRTYEYPMTGFHEMLEMRMEMSHPWRAHLLNKGYEFDRYWDLYKPMSATGQAHQINDPAPYKAEDSDTAFLTDRLLATLPGYHDHSWFAHLTYIRPHPPLVAPAPYNRMYDPASLPLPERLATAEEERAMHPFFDPTTRAYSPASMVEGFSDLEASNEVVQTLRSIYLGLATEVDAHIGRVMAHLRESGQLDNTLIVLSADHGEMLGDRHSWGKFSVYDAAYHTPLIIRQPDNAARAGAVVNEFTESIDLTPTILDWVGQPIPNAMDGRSLLPLLAGDVPTDWRHYSYSELDFGEPERPSPWQQYLGTDVSESNLAILRDARFTLVEFAADLPPLLFDHDKGGERVDVAHDPTYQTALTRLTRQMLRHRMRNMDHTLSLHTITPEGPRQQSRHLPKQSGATPK</sequence>
<evidence type="ECO:0000259" key="4">
    <source>
        <dbReference type="Pfam" id="PF00884"/>
    </source>
</evidence>
<evidence type="ECO:0000313" key="6">
    <source>
        <dbReference type="Proteomes" id="UP000183859"/>
    </source>
</evidence>
<dbReference type="AlphaFoldDB" id="A0A1L3I0F4"/>
<dbReference type="PANTHER" id="PTHR45953">
    <property type="entry name" value="IDURONATE 2-SULFATASE"/>
    <property type="match status" value="1"/>
</dbReference>
<dbReference type="EMBL" id="CP016364">
    <property type="protein sequence ID" value="APG45602.1"/>
    <property type="molecule type" value="Genomic_DNA"/>
</dbReference>
<dbReference type="GO" id="GO:0046872">
    <property type="term" value="F:metal ion binding"/>
    <property type="evidence" value="ECO:0007669"/>
    <property type="project" value="UniProtKB-KW"/>
</dbReference>
<feature type="region of interest" description="Disordered" evidence="3">
    <location>
        <begin position="517"/>
        <end position="540"/>
    </location>
</feature>
<protein>
    <submittedName>
        <fullName evidence="5">Sulfatase</fullName>
    </submittedName>
</protein>
<reference evidence="6" key="1">
    <citation type="submission" date="2016-07" db="EMBL/GenBank/DDBJ databases">
        <title>Phaeobacter portensis sp. nov., a tropodithietic acid producing bacterium isolated from a German harbor.</title>
        <authorList>
            <person name="Freese H.M."/>
            <person name="Bunk B."/>
            <person name="Breider S."/>
            <person name="Brinkhoff T."/>
        </authorList>
    </citation>
    <scope>NUCLEOTIDE SEQUENCE [LARGE SCALE GENOMIC DNA]</scope>
    <source>
        <strain evidence="6">P97</strain>
    </source>
</reference>
<evidence type="ECO:0000256" key="2">
    <source>
        <dbReference type="ARBA" id="ARBA00022801"/>
    </source>
</evidence>
<dbReference type="Proteomes" id="UP000183859">
    <property type="component" value="Chromosome"/>
</dbReference>
<evidence type="ECO:0000313" key="5">
    <source>
        <dbReference type="EMBL" id="APG45602.1"/>
    </source>
</evidence>
<organism evidence="5 6">
    <name type="scientific">Phaeobacter porticola</name>
    <dbReference type="NCBI Taxonomy" id="1844006"/>
    <lineage>
        <taxon>Bacteria</taxon>
        <taxon>Pseudomonadati</taxon>
        <taxon>Pseudomonadota</taxon>
        <taxon>Alphaproteobacteria</taxon>
        <taxon>Rhodobacterales</taxon>
        <taxon>Roseobacteraceae</taxon>
        <taxon>Phaeobacter</taxon>
    </lineage>
</organism>
<name>A0A1L3I0F4_9RHOB</name>
<dbReference type="Pfam" id="PF00884">
    <property type="entry name" value="Sulfatase"/>
    <property type="match status" value="1"/>
</dbReference>
<keyword evidence="6" id="KW-1185">Reference proteome</keyword>
<dbReference type="KEGG" id="php:PhaeoP97_00147"/>